<dbReference type="EMBL" id="JAUIQW010000001">
    <property type="protein sequence ID" value="MDN4871815.1"/>
    <property type="molecule type" value="Genomic_DNA"/>
</dbReference>
<protein>
    <submittedName>
        <fullName evidence="1">Uncharacterized protein</fullName>
    </submittedName>
</protein>
<dbReference type="RefSeq" id="WP_301266070.1">
    <property type="nucleotide sequence ID" value="NZ_JAUIQW010000001.1"/>
</dbReference>
<sequence length="79" mass="9083">MSTYHGGTRKRAYPLCTQLGCSGTCSQQEHKQIVDYLIDTYGAEKVEYMGKKGEQRVLIEPIQILDQDEFRPNELLQMT</sequence>
<name>A0AAW7N9X6_BACCE</name>
<accession>A0AAW7N9X6</accession>
<organism evidence="1 2">
    <name type="scientific">Bacillus cereus</name>
    <dbReference type="NCBI Taxonomy" id="1396"/>
    <lineage>
        <taxon>Bacteria</taxon>
        <taxon>Bacillati</taxon>
        <taxon>Bacillota</taxon>
        <taxon>Bacilli</taxon>
        <taxon>Bacillales</taxon>
        <taxon>Bacillaceae</taxon>
        <taxon>Bacillus</taxon>
        <taxon>Bacillus cereus group</taxon>
    </lineage>
</organism>
<gene>
    <name evidence="1" type="ORF">QYM23_02725</name>
</gene>
<dbReference type="Proteomes" id="UP001175137">
    <property type="component" value="Unassembled WGS sequence"/>
</dbReference>
<reference evidence="1" key="1">
    <citation type="submission" date="2023-07" db="EMBL/GenBank/DDBJ databases">
        <title>Complete genome sequence of Bacillus cereus SRCM126073 isolated from soil.</title>
        <authorList>
            <person name="Yang H.-G."/>
            <person name="Ryu M.-S."/>
            <person name="Ha G.-S."/>
            <person name="Yang H.-J."/>
            <person name="Jeong D.-Y."/>
        </authorList>
    </citation>
    <scope>NUCLEOTIDE SEQUENCE</scope>
    <source>
        <strain evidence="1">SRCM126073</strain>
    </source>
</reference>
<dbReference type="AlphaFoldDB" id="A0AAW7N9X6"/>
<evidence type="ECO:0000313" key="1">
    <source>
        <dbReference type="EMBL" id="MDN4871815.1"/>
    </source>
</evidence>
<proteinExistence type="predicted"/>
<evidence type="ECO:0000313" key="2">
    <source>
        <dbReference type="Proteomes" id="UP001175137"/>
    </source>
</evidence>
<comment type="caution">
    <text evidence="1">The sequence shown here is derived from an EMBL/GenBank/DDBJ whole genome shotgun (WGS) entry which is preliminary data.</text>
</comment>